<protein>
    <recommendedName>
        <fullName evidence="3">Transcriptional regulator</fullName>
    </recommendedName>
</protein>
<sequence>MKSIKHVRGKNFGHRILDHGSVDRNVSAVSRNLDVLFEADLIEYERDGRSKRPQLAHQTVLIEPLVFDGEVQG</sequence>
<dbReference type="Gene3D" id="1.10.10.10">
    <property type="entry name" value="Winged helix-like DNA-binding domain superfamily/Winged helix DNA-binding domain"/>
    <property type="match status" value="1"/>
</dbReference>
<dbReference type="Proteomes" id="UP000010846">
    <property type="component" value="Chromosome"/>
</dbReference>
<dbReference type="SUPFAM" id="SSF46785">
    <property type="entry name" value="Winged helix' DNA-binding domain"/>
    <property type="match status" value="1"/>
</dbReference>
<keyword evidence="2" id="KW-1185">Reference proteome</keyword>
<evidence type="ECO:0000313" key="1">
    <source>
        <dbReference type="EMBL" id="AGB16248.1"/>
    </source>
</evidence>
<dbReference type="HOGENOM" id="CLU_2695656_0_0_2"/>
<organism evidence="1 2">
    <name type="scientific">Halovivax ruber (strain DSM 18193 / JCM 13892 / XH-70)</name>
    <dbReference type="NCBI Taxonomy" id="797302"/>
    <lineage>
        <taxon>Archaea</taxon>
        <taxon>Methanobacteriati</taxon>
        <taxon>Methanobacteriota</taxon>
        <taxon>Stenosarchaea group</taxon>
        <taxon>Halobacteria</taxon>
        <taxon>Halobacteriales</taxon>
        <taxon>Natrialbaceae</taxon>
        <taxon>Halovivax</taxon>
    </lineage>
</organism>
<accession>L0IBQ4</accession>
<reference evidence="1" key="1">
    <citation type="submission" date="2011-09" db="EMBL/GenBank/DDBJ databases">
        <title>Complete sequence of Halovivax ruber XH-70.</title>
        <authorList>
            <consortium name="US DOE Joint Genome Institute"/>
            <person name="Lucas S."/>
            <person name="Han J."/>
            <person name="Lapidus A."/>
            <person name="Cheng J.-F."/>
            <person name="Goodwin L."/>
            <person name="Pitluck S."/>
            <person name="Peters L."/>
            <person name="Mikhailova N."/>
            <person name="Davenport K."/>
            <person name="Detter J.C."/>
            <person name="Han C."/>
            <person name="Tapia R."/>
            <person name="Land M."/>
            <person name="Hauser L."/>
            <person name="Kyrpides N."/>
            <person name="Ivanova N."/>
            <person name="Pagani I."/>
            <person name="Sproer C."/>
            <person name="Anderson I."/>
            <person name="Woyke T."/>
        </authorList>
    </citation>
    <scope>NUCLEOTIDE SEQUENCE</scope>
    <source>
        <strain evidence="1">XH-70</strain>
    </source>
</reference>
<dbReference type="EMBL" id="CP003050">
    <property type="protein sequence ID" value="AGB16248.1"/>
    <property type="molecule type" value="Genomic_DNA"/>
</dbReference>
<dbReference type="eggNOG" id="arCOG02756">
    <property type="taxonomic scope" value="Archaea"/>
</dbReference>
<dbReference type="AlphaFoldDB" id="L0IBQ4"/>
<dbReference type="InterPro" id="IPR036390">
    <property type="entry name" value="WH_DNA-bd_sf"/>
</dbReference>
<name>L0IBQ4_HALRX</name>
<evidence type="ECO:0000313" key="2">
    <source>
        <dbReference type="Proteomes" id="UP000010846"/>
    </source>
</evidence>
<dbReference type="InterPro" id="IPR036388">
    <property type="entry name" value="WH-like_DNA-bd_sf"/>
</dbReference>
<gene>
    <name evidence="1" type="ordered locus">Halru_1641</name>
</gene>
<dbReference type="Pfam" id="PF25212">
    <property type="entry name" value="HVO_A0114"/>
    <property type="match status" value="1"/>
</dbReference>
<dbReference type="KEGG" id="hru:Halru_1641"/>
<proteinExistence type="predicted"/>
<evidence type="ECO:0008006" key="3">
    <source>
        <dbReference type="Google" id="ProtNLM"/>
    </source>
</evidence>
<dbReference type="STRING" id="797302.Halru_1641"/>